<dbReference type="Pfam" id="PF10946">
    <property type="entry name" value="DUF2625"/>
    <property type="match status" value="1"/>
</dbReference>
<name>A0A327Z2H3_9ACTN</name>
<evidence type="ECO:0000313" key="2">
    <source>
        <dbReference type="Proteomes" id="UP000249341"/>
    </source>
</evidence>
<keyword evidence="2" id="KW-1185">Reference proteome</keyword>
<dbReference type="Proteomes" id="UP000249341">
    <property type="component" value="Unassembled WGS sequence"/>
</dbReference>
<gene>
    <name evidence="1" type="ORF">B0I29_1272</name>
</gene>
<dbReference type="AlphaFoldDB" id="A0A327Z2H3"/>
<dbReference type="EMBL" id="QLMJ01000027">
    <property type="protein sequence ID" value="RAK26412.1"/>
    <property type="molecule type" value="Genomic_DNA"/>
</dbReference>
<dbReference type="InterPro" id="IPR021239">
    <property type="entry name" value="DUF2625"/>
</dbReference>
<evidence type="ECO:0000313" key="1">
    <source>
        <dbReference type="EMBL" id="RAK26412.1"/>
    </source>
</evidence>
<accession>A0A327Z2H3</accession>
<proteinExistence type="predicted"/>
<dbReference type="RefSeq" id="WP_111654542.1">
    <property type="nucleotide sequence ID" value="NZ_JACHWI010000006.1"/>
</dbReference>
<sequence>MSDLNLVKDDQTSWPALVDVLSQSFAAPRILPADHEKAQACLTQLQVTASSPLGAIALNSGGILLYDGWLRIYGGSPGPDVSLPSIGQVNDFPERIDRTWAPTGGLIVAHDVLGGVFFLNGLRRGAGRPGVPGEVLYFDPASLKWARLRMSHSEWLDWCVSGDLPHFYEGRLWPSWRADVLALRADQGIAVSPFLWSEESRALGSGIVRTVASMAAILGRQFEAARRKGRHIDRAFGRYPSTSPPS</sequence>
<reference evidence="1 2" key="1">
    <citation type="submission" date="2018-06" db="EMBL/GenBank/DDBJ databases">
        <title>Genomic Encyclopedia of Type Strains, Phase III (KMG-III): the genomes of soil and plant-associated and newly described type strains.</title>
        <authorList>
            <person name="Whitman W."/>
        </authorList>
    </citation>
    <scope>NUCLEOTIDE SEQUENCE [LARGE SCALE GENOMIC DNA]</scope>
    <source>
        <strain evidence="1 2">CGMCC 4.7090</strain>
    </source>
</reference>
<dbReference type="OrthoDB" id="1550811at2"/>
<protein>
    <submittedName>
        <fullName evidence="1">Uncharacterized protein DUF2625</fullName>
    </submittedName>
</protein>
<organism evidence="1 2">
    <name type="scientific">Actinoplanes lutulentus</name>
    <dbReference type="NCBI Taxonomy" id="1287878"/>
    <lineage>
        <taxon>Bacteria</taxon>
        <taxon>Bacillati</taxon>
        <taxon>Actinomycetota</taxon>
        <taxon>Actinomycetes</taxon>
        <taxon>Micromonosporales</taxon>
        <taxon>Micromonosporaceae</taxon>
        <taxon>Actinoplanes</taxon>
    </lineage>
</organism>
<comment type="caution">
    <text evidence="1">The sequence shown here is derived from an EMBL/GenBank/DDBJ whole genome shotgun (WGS) entry which is preliminary data.</text>
</comment>